<dbReference type="EMBL" id="JJML01000024">
    <property type="protein sequence ID" value="KGF72541.1"/>
    <property type="molecule type" value="Genomic_DNA"/>
</dbReference>
<name>A0A098TJR7_9CYAN</name>
<feature type="transmembrane region" description="Helical" evidence="1">
    <location>
        <begin position="21"/>
        <end position="43"/>
    </location>
</feature>
<keyword evidence="1" id="KW-0812">Transmembrane</keyword>
<keyword evidence="1" id="KW-1133">Transmembrane helix</keyword>
<evidence type="ECO:0000313" key="2">
    <source>
        <dbReference type="EMBL" id="KGF72541.1"/>
    </source>
</evidence>
<sequence length="257" mass="27609">MKPGRVFVIAANVFLEVIRDRILYLLGLFVVVLLAAILLIPGLAPGSGGKIILDLGLAAINVMGLIVAVFVGTGLVNKEIEKRTVFVLIAKPMSCTEFIVGKHLGLSAVLAVLVTLMTLVYLAGLSLMQIPFPLGSLLLAIFYIFLELSLLIAVAIAFGVFTSSLLATLFTLAVYLVGHFTRDLVALGKLTKNPGIQNLMDGLYLILPDLERLNLKNQAIYGLIPNPSELLASGGYALLYTVLLLAIATLVFARREF</sequence>
<feature type="transmembrane region" description="Helical" evidence="1">
    <location>
        <begin position="153"/>
        <end position="177"/>
    </location>
</feature>
<keyword evidence="3" id="KW-1185">Reference proteome</keyword>
<feature type="transmembrane region" description="Helical" evidence="1">
    <location>
        <begin position="55"/>
        <end position="77"/>
    </location>
</feature>
<organism evidence="2 3">
    <name type="scientific">Neosynechococcus sphagnicola sy1</name>
    <dbReference type="NCBI Taxonomy" id="1497020"/>
    <lineage>
        <taxon>Bacteria</taxon>
        <taxon>Bacillati</taxon>
        <taxon>Cyanobacteriota</taxon>
        <taxon>Cyanophyceae</taxon>
        <taxon>Neosynechococcales</taxon>
        <taxon>Neosynechococcaceae</taxon>
        <taxon>Neosynechococcus</taxon>
    </lineage>
</organism>
<dbReference type="STRING" id="1497020.DO97_07605"/>
<dbReference type="GO" id="GO:0140359">
    <property type="term" value="F:ABC-type transporter activity"/>
    <property type="evidence" value="ECO:0007669"/>
    <property type="project" value="InterPro"/>
</dbReference>
<dbReference type="RefSeq" id="WP_036533429.1">
    <property type="nucleotide sequence ID" value="NZ_JJML01000024.1"/>
</dbReference>
<dbReference type="Pfam" id="PF12679">
    <property type="entry name" value="ABC2_membrane_2"/>
    <property type="match status" value="1"/>
</dbReference>
<dbReference type="GO" id="GO:0005886">
    <property type="term" value="C:plasma membrane"/>
    <property type="evidence" value="ECO:0007669"/>
    <property type="project" value="UniProtKB-SubCell"/>
</dbReference>
<evidence type="ECO:0000313" key="3">
    <source>
        <dbReference type="Proteomes" id="UP000030170"/>
    </source>
</evidence>
<keyword evidence="1" id="KW-0472">Membrane</keyword>
<reference evidence="2 3" key="1">
    <citation type="journal article" date="2014" name="Mol. Ecol.">
        <title>Evolution of Synechococcus.</title>
        <authorList>
            <person name="Dvorak P."/>
            <person name="Casamatta D."/>
            <person name="Hasler P."/>
            <person name="Poulickova A."/>
            <person name="Ondrej V."/>
            <person name="Sanges R."/>
        </authorList>
    </citation>
    <scope>NUCLEOTIDE SEQUENCE [LARGE SCALE GENOMIC DNA]</scope>
    <source>
        <strain evidence="2 3">CAUP A 1101</strain>
    </source>
</reference>
<dbReference type="PANTHER" id="PTHR43471">
    <property type="entry name" value="ABC TRANSPORTER PERMEASE"/>
    <property type="match status" value="1"/>
</dbReference>
<dbReference type="Proteomes" id="UP000030170">
    <property type="component" value="Unassembled WGS sequence"/>
</dbReference>
<comment type="caution">
    <text evidence="2">The sequence shown here is derived from an EMBL/GenBank/DDBJ whole genome shotgun (WGS) entry which is preliminary data.</text>
</comment>
<feature type="transmembrane region" description="Helical" evidence="1">
    <location>
        <begin position="98"/>
        <end position="122"/>
    </location>
</feature>
<feature type="transmembrane region" description="Helical" evidence="1">
    <location>
        <begin position="128"/>
        <end position="146"/>
    </location>
</feature>
<dbReference type="AlphaFoldDB" id="A0A098TJR7"/>
<dbReference type="PANTHER" id="PTHR43471:SF10">
    <property type="entry name" value="SLL1107 PROTEIN"/>
    <property type="match status" value="1"/>
</dbReference>
<evidence type="ECO:0008006" key="4">
    <source>
        <dbReference type="Google" id="ProtNLM"/>
    </source>
</evidence>
<evidence type="ECO:0000256" key="1">
    <source>
        <dbReference type="SAM" id="Phobius"/>
    </source>
</evidence>
<accession>A0A098TJR7</accession>
<dbReference type="OrthoDB" id="468402at2"/>
<feature type="transmembrane region" description="Helical" evidence="1">
    <location>
        <begin position="235"/>
        <end position="253"/>
    </location>
</feature>
<proteinExistence type="predicted"/>
<protein>
    <recommendedName>
        <fullName evidence="4">ABC transporter permease</fullName>
    </recommendedName>
</protein>
<gene>
    <name evidence="2" type="ORF">DO97_07605</name>
</gene>